<evidence type="ECO:0000313" key="1">
    <source>
        <dbReference type="EMBL" id="TGN72121.1"/>
    </source>
</evidence>
<reference evidence="1 2" key="1">
    <citation type="submission" date="2019-04" db="EMBL/GenBank/DDBJ databases">
        <title>Streptomyces sp. nov. Bv016 isolated from bark of Buahinia variegata.</title>
        <authorList>
            <person name="Kanchanasin P."/>
            <person name="Tanasupawat S."/>
            <person name="Yuki M."/>
            <person name="Kudo T."/>
        </authorList>
    </citation>
    <scope>NUCLEOTIDE SEQUENCE [LARGE SCALE GENOMIC DNA]</scope>
    <source>
        <strain evidence="1 2">Bv016</strain>
    </source>
</reference>
<proteinExistence type="predicted"/>
<gene>
    <name evidence="1" type="ORF">E5083_30965</name>
</gene>
<dbReference type="Proteomes" id="UP000298159">
    <property type="component" value="Unassembled WGS sequence"/>
</dbReference>
<organism evidence="1 2">
    <name type="scientific">Streptomyces bauhiniae</name>
    <dbReference type="NCBI Taxonomy" id="2340725"/>
    <lineage>
        <taxon>Bacteria</taxon>
        <taxon>Bacillati</taxon>
        <taxon>Actinomycetota</taxon>
        <taxon>Actinomycetes</taxon>
        <taxon>Kitasatosporales</taxon>
        <taxon>Streptomycetaceae</taxon>
        <taxon>Streptomyces</taxon>
    </lineage>
</organism>
<evidence type="ECO:0000313" key="2">
    <source>
        <dbReference type="Proteomes" id="UP000298159"/>
    </source>
</evidence>
<keyword evidence="2" id="KW-1185">Reference proteome</keyword>
<sequence length="159" mass="17530">MTVKTRNHRSASRKAETMQPVTEIVTTTHPRTGLRTSYRVTVTAVERAEVISESGVAVGLAARLTIQDGPGRRPVTIMASRLIGEGDWYTDAMTERGGRVHHSRGFGNRRGNPRRLLPDLADMLTICAYDARLIEQGEPGQPLKLTKVRAKRKKATAQA</sequence>
<name>A0A4Z1CTX3_9ACTN</name>
<dbReference type="AlphaFoldDB" id="A0A4Z1CTX3"/>
<dbReference type="RefSeq" id="WP_135789001.1">
    <property type="nucleotide sequence ID" value="NZ_SRRT01000016.1"/>
</dbReference>
<comment type="caution">
    <text evidence="1">The sequence shown here is derived from an EMBL/GenBank/DDBJ whole genome shotgun (WGS) entry which is preliminary data.</text>
</comment>
<dbReference type="GeneID" id="95451992"/>
<dbReference type="EMBL" id="SRRT01000016">
    <property type="protein sequence ID" value="TGN72121.1"/>
    <property type="molecule type" value="Genomic_DNA"/>
</dbReference>
<accession>A0A4Z1CTX3</accession>
<protein>
    <submittedName>
        <fullName evidence="1">Uncharacterized protein</fullName>
    </submittedName>
</protein>